<proteinExistence type="inferred from homology"/>
<dbReference type="PROSITE" id="PS51257">
    <property type="entry name" value="PROKAR_LIPOPROTEIN"/>
    <property type="match status" value="1"/>
</dbReference>
<keyword evidence="3" id="KW-0732">Signal</keyword>
<organism evidence="5 6">
    <name type="scientific">Nitrospirillum amazonense</name>
    <dbReference type="NCBI Taxonomy" id="28077"/>
    <lineage>
        <taxon>Bacteria</taxon>
        <taxon>Pseudomonadati</taxon>
        <taxon>Pseudomonadota</taxon>
        <taxon>Alphaproteobacteria</taxon>
        <taxon>Rhodospirillales</taxon>
        <taxon>Azospirillaceae</taxon>
        <taxon>Nitrospirillum</taxon>
    </lineage>
</organism>
<dbReference type="Gene3D" id="1.10.287.470">
    <property type="entry name" value="Helix hairpin bin"/>
    <property type="match status" value="1"/>
</dbReference>
<evidence type="ECO:0000256" key="1">
    <source>
        <dbReference type="ARBA" id="ARBA00009477"/>
    </source>
</evidence>
<keyword evidence="6" id="KW-1185">Reference proteome</keyword>
<dbReference type="GO" id="GO:0015562">
    <property type="term" value="F:efflux transmembrane transporter activity"/>
    <property type="evidence" value="ECO:0007669"/>
    <property type="project" value="TreeGrafter"/>
</dbReference>
<keyword evidence="2" id="KW-0175">Coiled coil</keyword>
<dbReference type="Pfam" id="PF25876">
    <property type="entry name" value="HH_MFP_RND"/>
    <property type="match status" value="1"/>
</dbReference>
<feature type="chain" id="PRO_5021973463" evidence="3">
    <location>
        <begin position="25"/>
        <end position="388"/>
    </location>
</feature>
<reference evidence="5 6" key="1">
    <citation type="submission" date="2019-06" db="EMBL/GenBank/DDBJ databases">
        <title>Genomic Encyclopedia of Type Strains, Phase IV (KMG-V): Genome sequencing to study the core and pangenomes of soil and plant-associated prokaryotes.</title>
        <authorList>
            <person name="Whitman W."/>
        </authorList>
    </citation>
    <scope>NUCLEOTIDE SEQUENCE [LARGE SCALE GENOMIC DNA]</scope>
    <source>
        <strain evidence="5 6">BR 11622</strain>
    </source>
</reference>
<gene>
    <name evidence="5" type="ORF">FBZ90_101290</name>
</gene>
<dbReference type="PANTHER" id="PTHR30469">
    <property type="entry name" value="MULTIDRUG RESISTANCE PROTEIN MDTA"/>
    <property type="match status" value="1"/>
</dbReference>
<sequence length="388" mass="39759">MRLSLSARLLPLAALALAGTSLSACDKPAPDPRTADRLVRVATAQPAARDERAFVGVITAKVQSGLGFRVAGKVTQRLVDPGQTVKAGQPLMRMDNTDYLHAITTQQGQVAMAKATLTQARADEVRYRALVGNGAVSPSAYDQKKAAADSAQAQLDAAQAQLRVAQDDSAYTTLVADADGTVMDTAAEPGQVVTAGQIVVRLAHAGPREASVNLPETMRPAVGSTASATLYGGTTRVTATLRQLSDAADVQTRTYEARYVLDGSAAQAPLGATVTVRLAQGRDDTPPVSIPLGALVDEGKGPGVWVLTPAAGGDPVSGAPLSGGPISDNRATIAFRPVTVGQLGAEDAILLGGVAAGERVVALGGHFLHEGERVRIAQAVAVAKESGK</sequence>
<dbReference type="Gene3D" id="2.40.420.20">
    <property type="match status" value="1"/>
</dbReference>
<dbReference type="OrthoDB" id="9813967at2"/>
<comment type="similarity">
    <text evidence="1">Belongs to the membrane fusion protein (MFP) (TC 8.A.1) family.</text>
</comment>
<protein>
    <submittedName>
        <fullName evidence="5">RND family efflux transporter MFP subunit</fullName>
    </submittedName>
</protein>
<dbReference type="GO" id="GO:1990281">
    <property type="term" value="C:efflux pump complex"/>
    <property type="evidence" value="ECO:0007669"/>
    <property type="project" value="TreeGrafter"/>
</dbReference>
<feature type="coiled-coil region" evidence="2">
    <location>
        <begin position="141"/>
        <end position="168"/>
    </location>
</feature>
<feature type="domain" description="Multidrug resistance protein MdtA-like alpha-helical hairpin" evidence="4">
    <location>
        <begin position="104"/>
        <end position="172"/>
    </location>
</feature>
<evidence type="ECO:0000259" key="4">
    <source>
        <dbReference type="Pfam" id="PF25876"/>
    </source>
</evidence>
<dbReference type="EMBL" id="VITR01000001">
    <property type="protein sequence ID" value="TWB45955.1"/>
    <property type="molecule type" value="Genomic_DNA"/>
</dbReference>
<evidence type="ECO:0000256" key="2">
    <source>
        <dbReference type="SAM" id="Coils"/>
    </source>
</evidence>
<dbReference type="Gene3D" id="2.40.30.170">
    <property type="match status" value="1"/>
</dbReference>
<feature type="signal peptide" evidence="3">
    <location>
        <begin position="1"/>
        <end position="24"/>
    </location>
</feature>
<dbReference type="InterPro" id="IPR058624">
    <property type="entry name" value="MdtA-like_HH"/>
</dbReference>
<dbReference type="Gene3D" id="2.40.50.100">
    <property type="match status" value="1"/>
</dbReference>
<evidence type="ECO:0000313" key="6">
    <source>
        <dbReference type="Proteomes" id="UP000315751"/>
    </source>
</evidence>
<dbReference type="NCBIfam" id="TIGR01730">
    <property type="entry name" value="RND_mfp"/>
    <property type="match status" value="1"/>
</dbReference>
<evidence type="ECO:0000313" key="5">
    <source>
        <dbReference type="EMBL" id="TWB45955.1"/>
    </source>
</evidence>
<evidence type="ECO:0000256" key="3">
    <source>
        <dbReference type="SAM" id="SignalP"/>
    </source>
</evidence>
<comment type="caution">
    <text evidence="5">The sequence shown here is derived from an EMBL/GenBank/DDBJ whole genome shotgun (WGS) entry which is preliminary data.</text>
</comment>
<accession>A0A560HHN9</accession>
<dbReference type="RefSeq" id="WP_145729253.1">
    <property type="nucleotide sequence ID" value="NZ_VITR01000001.1"/>
</dbReference>
<dbReference type="SUPFAM" id="SSF111369">
    <property type="entry name" value="HlyD-like secretion proteins"/>
    <property type="match status" value="1"/>
</dbReference>
<dbReference type="AlphaFoldDB" id="A0A560HHN9"/>
<dbReference type="PANTHER" id="PTHR30469:SF18">
    <property type="entry name" value="RESISTANCE-NODULATION-CELL DIVISION (RND) EFFLUX MEMBRANE FUSION PROTEIN-RELATED"/>
    <property type="match status" value="1"/>
</dbReference>
<name>A0A560HHN9_9PROT</name>
<dbReference type="Proteomes" id="UP000315751">
    <property type="component" value="Unassembled WGS sequence"/>
</dbReference>
<dbReference type="InterPro" id="IPR006143">
    <property type="entry name" value="RND_pump_MFP"/>
</dbReference>